<dbReference type="InterPro" id="IPR050708">
    <property type="entry name" value="T6SS_VgrG/RHS"/>
</dbReference>
<dbReference type="InterPro" id="IPR006530">
    <property type="entry name" value="YD"/>
</dbReference>
<dbReference type="InterPro" id="IPR022385">
    <property type="entry name" value="Rhs_assc_core"/>
</dbReference>
<dbReference type="InterPro" id="IPR056823">
    <property type="entry name" value="TEN-like_YD-shell"/>
</dbReference>
<dbReference type="AlphaFoldDB" id="A0A7W9KL67"/>
<feature type="region of interest" description="Disordered" evidence="2">
    <location>
        <begin position="201"/>
        <end position="230"/>
    </location>
</feature>
<feature type="domain" description="Teneurin-like YD-shell" evidence="3">
    <location>
        <begin position="227"/>
        <end position="424"/>
    </location>
</feature>
<comment type="caution">
    <text evidence="4">The sequence shown here is derived from an EMBL/GenBank/DDBJ whole genome shotgun (WGS) entry which is preliminary data.</text>
</comment>
<dbReference type="NCBIfam" id="TIGR03696">
    <property type="entry name" value="Rhs_assc_core"/>
    <property type="match status" value="1"/>
</dbReference>
<protein>
    <submittedName>
        <fullName evidence="4">RHS repeat-associated protein</fullName>
    </submittedName>
</protein>
<dbReference type="NCBIfam" id="TIGR01643">
    <property type="entry name" value="YD_repeat_2x"/>
    <property type="match status" value="2"/>
</dbReference>
<accession>A0A7W9KL67</accession>
<evidence type="ECO:0000256" key="2">
    <source>
        <dbReference type="SAM" id="MobiDB-lite"/>
    </source>
</evidence>
<dbReference type="PANTHER" id="PTHR32305">
    <property type="match status" value="1"/>
</dbReference>
<evidence type="ECO:0000313" key="4">
    <source>
        <dbReference type="EMBL" id="MBB5894492.1"/>
    </source>
</evidence>
<sequence length="472" mass="50953">MPDSEGLLAGTYTYGTKYNVDGSVYASNYAAAGNLPAESVLYTYNDLGGLQSSSGGYDGNTFEYVTDTQYTRYGEVARTQLGEPGKRVWLSNYYDDHTRQVNRMIVDAEVSAPMQADVHYTYDHAGNVTSIADTPQGKPADIQCFTLDYLQRITEAWTPSGGCDQAPAVATLSGPAPYWQSFAYDKVGNRLAETDHTAAGDTVSTSAFPPTGHTLSGVSSTGPGGAKSSQYVYDASGNTITRKLPGATQQLDWDADGRLAKVTEGSNVTDFVYDADGNRLIRHDNTGATLYLAGEELRITKAGAAEATRYYSYGKRTVAVRDGSGLSWLAGDIQDTSQIAIGSDSQQVTQRRQLPFGAPRGGSALFPGQKGFVGGTIDSSIGLTQLGIREYDPTLGRFLSVDPVANQDDSQQLHGYTYADNNPITKMDPSGADWFTDYLNIITGPPPAPPAAGARRCRSRWDRCRRRRGRRQ</sequence>
<organism evidence="4 5">
    <name type="scientific">Kutzneria kofuensis</name>
    <dbReference type="NCBI Taxonomy" id="103725"/>
    <lineage>
        <taxon>Bacteria</taxon>
        <taxon>Bacillati</taxon>
        <taxon>Actinomycetota</taxon>
        <taxon>Actinomycetes</taxon>
        <taxon>Pseudonocardiales</taxon>
        <taxon>Pseudonocardiaceae</taxon>
        <taxon>Kutzneria</taxon>
    </lineage>
</organism>
<evidence type="ECO:0000313" key="5">
    <source>
        <dbReference type="Proteomes" id="UP000585638"/>
    </source>
</evidence>
<proteinExistence type="predicted"/>
<dbReference type="SUPFAM" id="SSF69304">
    <property type="entry name" value="Tricorn protease N-terminal domain"/>
    <property type="match status" value="1"/>
</dbReference>
<evidence type="ECO:0000259" key="3">
    <source>
        <dbReference type="Pfam" id="PF25023"/>
    </source>
</evidence>
<dbReference type="Gene3D" id="2.180.10.10">
    <property type="entry name" value="RHS repeat-associated core"/>
    <property type="match status" value="1"/>
</dbReference>
<reference evidence="4 5" key="1">
    <citation type="submission" date="2020-08" db="EMBL/GenBank/DDBJ databases">
        <title>Sequencing the genomes of 1000 actinobacteria strains.</title>
        <authorList>
            <person name="Klenk H.-P."/>
        </authorList>
    </citation>
    <scope>NUCLEOTIDE SEQUENCE [LARGE SCALE GENOMIC DNA]</scope>
    <source>
        <strain evidence="4 5">DSM 43851</strain>
    </source>
</reference>
<dbReference type="PANTHER" id="PTHR32305:SF17">
    <property type="entry name" value="TRNA NUCLEASE WAPA"/>
    <property type="match status" value="1"/>
</dbReference>
<dbReference type="Pfam" id="PF25023">
    <property type="entry name" value="TEN_YD-shell"/>
    <property type="match status" value="1"/>
</dbReference>
<dbReference type="EMBL" id="JACHIR010000001">
    <property type="protein sequence ID" value="MBB5894492.1"/>
    <property type="molecule type" value="Genomic_DNA"/>
</dbReference>
<dbReference type="Proteomes" id="UP000585638">
    <property type="component" value="Unassembled WGS sequence"/>
</dbReference>
<feature type="compositionally biased region" description="Polar residues" evidence="2">
    <location>
        <begin position="202"/>
        <end position="230"/>
    </location>
</feature>
<keyword evidence="5" id="KW-1185">Reference proteome</keyword>
<name>A0A7W9KL67_9PSEU</name>
<keyword evidence="1" id="KW-0677">Repeat</keyword>
<gene>
    <name evidence="4" type="ORF">BJ998_005688</name>
</gene>
<evidence type="ECO:0000256" key="1">
    <source>
        <dbReference type="ARBA" id="ARBA00022737"/>
    </source>
</evidence>
<dbReference type="RefSeq" id="WP_184866412.1">
    <property type="nucleotide sequence ID" value="NZ_BAAAWY010000005.1"/>
</dbReference>